<dbReference type="AlphaFoldDB" id="A0A165GIW0"/>
<dbReference type="Proteomes" id="UP000076842">
    <property type="component" value="Unassembled WGS sequence"/>
</dbReference>
<sequence>MFYCPRPGCHKWWHEACLEQQNYSIRDRNLSNFEEEWEKSFDEERLADIKTEVRNLSPGESTDIPPRLAAYARRPIMKGGRYGVNGNVATTLRARWLIHQARKGVAIPDKFKDYCKYKRRARIEGGARSKERVRRSTMPHFEPEKQGPFFYCFFCPACKKTI</sequence>
<dbReference type="OrthoDB" id="10259622at2759"/>
<reference evidence="1 2" key="1">
    <citation type="journal article" date="2016" name="Mol. Biol. Evol.">
        <title>Comparative Genomics of Early-Diverging Mushroom-Forming Fungi Provides Insights into the Origins of Lignocellulose Decay Capabilities.</title>
        <authorList>
            <person name="Nagy L.G."/>
            <person name="Riley R."/>
            <person name="Tritt A."/>
            <person name="Adam C."/>
            <person name="Daum C."/>
            <person name="Floudas D."/>
            <person name="Sun H."/>
            <person name="Yadav J.S."/>
            <person name="Pangilinan J."/>
            <person name="Larsson K.H."/>
            <person name="Matsuura K."/>
            <person name="Barry K."/>
            <person name="Labutti K."/>
            <person name="Kuo R."/>
            <person name="Ohm R.A."/>
            <person name="Bhattacharya S.S."/>
            <person name="Shirouzu T."/>
            <person name="Yoshinaga Y."/>
            <person name="Martin F.M."/>
            <person name="Grigoriev I.V."/>
            <person name="Hibbett D.S."/>
        </authorList>
    </citation>
    <scope>NUCLEOTIDE SEQUENCE [LARGE SCALE GENOMIC DNA]</scope>
    <source>
        <strain evidence="1 2">HHB12733</strain>
    </source>
</reference>
<proteinExistence type="predicted"/>
<protein>
    <submittedName>
        <fullName evidence="1">Uncharacterized protein</fullName>
    </submittedName>
</protein>
<keyword evidence="2" id="KW-1185">Reference proteome</keyword>
<dbReference type="EMBL" id="KV423955">
    <property type="protein sequence ID" value="KZT58127.1"/>
    <property type="molecule type" value="Genomic_DNA"/>
</dbReference>
<accession>A0A165GIW0</accession>
<evidence type="ECO:0000313" key="2">
    <source>
        <dbReference type="Proteomes" id="UP000076842"/>
    </source>
</evidence>
<name>A0A165GIW0_9BASI</name>
<organism evidence="1 2">
    <name type="scientific">Calocera cornea HHB12733</name>
    <dbReference type="NCBI Taxonomy" id="1353952"/>
    <lineage>
        <taxon>Eukaryota</taxon>
        <taxon>Fungi</taxon>
        <taxon>Dikarya</taxon>
        <taxon>Basidiomycota</taxon>
        <taxon>Agaricomycotina</taxon>
        <taxon>Dacrymycetes</taxon>
        <taxon>Dacrymycetales</taxon>
        <taxon>Dacrymycetaceae</taxon>
        <taxon>Calocera</taxon>
    </lineage>
</organism>
<evidence type="ECO:0000313" key="1">
    <source>
        <dbReference type="EMBL" id="KZT58127.1"/>
    </source>
</evidence>
<dbReference type="InParanoid" id="A0A165GIW0"/>
<gene>
    <name evidence="1" type="ORF">CALCODRAFT_260912</name>
</gene>